<protein>
    <submittedName>
        <fullName evidence="1">Uncharacterized protein</fullName>
    </submittedName>
</protein>
<reference evidence="1" key="1">
    <citation type="submission" date="2016-10" db="EMBL/GenBank/DDBJ databases">
        <authorList>
            <person name="de Groot N.N."/>
        </authorList>
    </citation>
    <scope>NUCLEOTIDE SEQUENCE</scope>
</reference>
<name>A0A1W1E084_9ZZZZ</name>
<organism evidence="1">
    <name type="scientific">hydrothermal vent metagenome</name>
    <dbReference type="NCBI Taxonomy" id="652676"/>
    <lineage>
        <taxon>unclassified sequences</taxon>
        <taxon>metagenomes</taxon>
        <taxon>ecological metagenomes</taxon>
    </lineage>
</organism>
<dbReference type="AlphaFoldDB" id="A0A1W1E084"/>
<accession>A0A1W1E084</accession>
<evidence type="ECO:0000313" key="1">
    <source>
        <dbReference type="EMBL" id="SFV87231.1"/>
    </source>
</evidence>
<proteinExistence type="predicted"/>
<sequence length="141" mass="16216">MKGDGFSKDSQKFLEFDVQLFDYYEQCMEESDQDSVCSAEQVIDLMCKVGENGGCSNESELLSKVQSEDIRQYILNNPEYFQGVSNFLYSCGNKPQDVYVKNVVSALRDLSQSENKDNAYKVNKTLKYLEKENKIKLQENI</sequence>
<dbReference type="EMBL" id="FPHY01000171">
    <property type="protein sequence ID" value="SFV87231.1"/>
    <property type="molecule type" value="Genomic_DNA"/>
</dbReference>
<gene>
    <name evidence="1" type="ORF">MNB_SUP05-SYMBIONT-4-328</name>
</gene>